<dbReference type="SUPFAM" id="SSF52096">
    <property type="entry name" value="ClpP/crotonase"/>
    <property type="match status" value="1"/>
</dbReference>
<dbReference type="InterPro" id="IPR004447">
    <property type="entry name" value="Peptidase_S41A"/>
</dbReference>
<dbReference type="Pfam" id="PF17820">
    <property type="entry name" value="PDZ_6"/>
    <property type="match status" value="1"/>
</dbReference>
<feature type="chain" id="PRO_5032552293" evidence="5">
    <location>
        <begin position="19"/>
        <end position="757"/>
    </location>
</feature>
<dbReference type="OrthoDB" id="43580at2759"/>
<dbReference type="GO" id="GO:0004175">
    <property type="term" value="F:endopeptidase activity"/>
    <property type="evidence" value="ECO:0007669"/>
    <property type="project" value="TreeGrafter"/>
</dbReference>
<keyword evidence="3" id="KW-0378">Hydrolase</keyword>
<dbReference type="AlphaFoldDB" id="A0A835Z050"/>
<accession>A0A835Z050</accession>
<reference evidence="7" key="1">
    <citation type="submission" date="2021-02" db="EMBL/GenBank/DDBJ databases">
        <title>First Annotated Genome of the Yellow-green Alga Tribonema minus.</title>
        <authorList>
            <person name="Mahan K.M."/>
        </authorList>
    </citation>
    <scope>NUCLEOTIDE SEQUENCE</scope>
    <source>
        <strain evidence="7">UTEX B ZZ1240</strain>
    </source>
</reference>
<dbReference type="SMART" id="SM00245">
    <property type="entry name" value="TSPc"/>
    <property type="match status" value="1"/>
</dbReference>
<dbReference type="Gene3D" id="2.30.42.10">
    <property type="match status" value="1"/>
</dbReference>
<dbReference type="EMBL" id="JAFCMP010000390">
    <property type="protein sequence ID" value="KAG5180424.1"/>
    <property type="molecule type" value="Genomic_DNA"/>
</dbReference>
<dbReference type="PANTHER" id="PTHR32060:SF22">
    <property type="entry name" value="CARBOXYL-TERMINAL-PROCESSING PEPTIDASE 3, CHLOROPLASTIC"/>
    <property type="match status" value="1"/>
</dbReference>
<keyword evidence="2" id="KW-0645">Protease</keyword>
<dbReference type="Gene3D" id="3.30.750.44">
    <property type="match status" value="1"/>
</dbReference>
<organism evidence="7 8">
    <name type="scientific">Tribonema minus</name>
    <dbReference type="NCBI Taxonomy" id="303371"/>
    <lineage>
        <taxon>Eukaryota</taxon>
        <taxon>Sar</taxon>
        <taxon>Stramenopiles</taxon>
        <taxon>Ochrophyta</taxon>
        <taxon>PX clade</taxon>
        <taxon>Xanthophyceae</taxon>
        <taxon>Tribonematales</taxon>
        <taxon>Tribonemataceae</taxon>
        <taxon>Tribonema</taxon>
    </lineage>
</organism>
<feature type="non-terminal residue" evidence="7">
    <location>
        <position position="1"/>
    </location>
</feature>
<dbReference type="InterPro" id="IPR029045">
    <property type="entry name" value="ClpP/crotonase-like_dom_sf"/>
</dbReference>
<evidence type="ECO:0000313" key="7">
    <source>
        <dbReference type="EMBL" id="KAG5180424.1"/>
    </source>
</evidence>
<comment type="caution">
    <text evidence="7">The sequence shown here is derived from an EMBL/GenBank/DDBJ whole genome shotgun (WGS) entry which is preliminary data.</text>
</comment>
<sequence>RPCLLLALLAPASAFVGGASSLQTRPFLSGSRPTGPASSGAAASRLIHATNKQRRAWDLYVKQVNGEDSEPRLDLLSRVQQFLYKPVNITVPWESLKIAGLGGLGGLLLGSVLCITLFLTPYGPVSSGIERSLELFENVLVDLDESYVDEVDVQQLLQQAISGMLRTLDPYTEFENKEDAVTLQESVSGKYGGVGLVISGETKLAQQERNRSGRNQPNRNIQVVSAFEGYAFDAGMRPGDTLVSVGGTSIEGLTVDSVRDLLRGSPDTEVPVRFTREGVNLDGKGVPQPLEVILKRRMVKVSDVKLATLVGSPADGVGYVQLSGFSPSAGKDLAAALHALDMTAPKGLSGLILDLRGNPGGLLESAVEVSAALVPQGSDIVFAKGRAFGEAKYKSASAPLRRAEVPLAILTNSGTASAAEIVSGAIQDTDSGVIVGVGKGRTFGKGLVQNVRPLPYDSALKYTVAKYYTPSGRCIQSVNYGGTSRELVASSETTVLDAVSPDPSGAPVNVDVIDLDDTEAADEEGPLSSVEMGGGGVRGAGYTARAVREKDRKEFKTTHGRVVRDGGGIEADVVAPEKQTSSLEVALLVQNVYFDYAGHWSATHAFKNTDRVVDDATFNDFRRYVVEKQRAGDYDLLALYQSQFKSLESALTEGGLQNLATGKLDPIKRSVLDEMMRGFDTQKGTIREALENAILSRYLPESMLLKRQLTTDDQFKLALSIVKDRPRYDSLLAGPAADAAEDARSGDAAVPAFMEAA</sequence>
<dbReference type="PANTHER" id="PTHR32060">
    <property type="entry name" value="TAIL-SPECIFIC PROTEASE"/>
    <property type="match status" value="1"/>
</dbReference>
<evidence type="ECO:0000256" key="1">
    <source>
        <dbReference type="ARBA" id="ARBA00009179"/>
    </source>
</evidence>
<dbReference type="GO" id="GO:0006508">
    <property type="term" value="P:proteolysis"/>
    <property type="evidence" value="ECO:0007669"/>
    <property type="project" value="UniProtKB-KW"/>
</dbReference>
<dbReference type="GO" id="GO:0008236">
    <property type="term" value="F:serine-type peptidase activity"/>
    <property type="evidence" value="ECO:0007669"/>
    <property type="project" value="UniProtKB-KW"/>
</dbReference>
<evidence type="ECO:0000313" key="8">
    <source>
        <dbReference type="Proteomes" id="UP000664859"/>
    </source>
</evidence>
<evidence type="ECO:0000256" key="2">
    <source>
        <dbReference type="ARBA" id="ARBA00022670"/>
    </source>
</evidence>
<comment type="similarity">
    <text evidence="1">Belongs to the peptidase S41A family.</text>
</comment>
<keyword evidence="4" id="KW-0720">Serine protease</keyword>
<evidence type="ECO:0000259" key="6">
    <source>
        <dbReference type="PROSITE" id="PS50106"/>
    </source>
</evidence>
<dbReference type="Proteomes" id="UP000664859">
    <property type="component" value="Unassembled WGS sequence"/>
</dbReference>
<evidence type="ECO:0000256" key="3">
    <source>
        <dbReference type="ARBA" id="ARBA00022801"/>
    </source>
</evidence>
<dbReference type="Gene3D" id="3.90.226.10">
    <property type="entry name" value="2-enoyl-CoA Hydratase, Chain A, domain 1"/>
    <property type="match status" value="1"/>
</dbReference>
<proteinExistence type="inferred from homology"/>
<keyword evidence="5" id="KW-0732">Signal</keyword>
<evidence type="ECO:0000256" key="5">
    <source>
        <dbReference type="SAM" id="SignalP"/>
    </source>
</evidence>
<dbReference type="PROSITE" id="PS50106">
    <property type="entry name" value="PDZ"/>
    <property type="match status" value="1"/>
</dbReference>
<protein>
    <submittedName>
        <fullName evidence="7">ClpP/crotonase-like domain-containing protein</fullName>
    </submittedName>
</protein>
<gene>
    <name evidence="7" type="ORF">JKP88DRAFT_323809</name>
</gene>
<dbReference type="Pfam" id="PF03572">
    <property type="entry name" value="Peptidase_S41"/>
    <property type="match status" value="1"/>
</dbReference>
<dbReference type="SMART" id="SM00228">
    <property type="entry name" value="PDZ"/>
    <property type="match status" value="1"/>
</dbReference>
<dbReference type="NCBIfam" id="TIGR00225">
    <property type="entry name" value="prc"/>
    <property type="match status" value="1"/>
</dbReference>
<dbReference type="InterPro" id="IPR005151">
    <property type="entry name" value="Tail-specific_protease"/>
</dbReference>
<feature type="signal peptide" evidence="5">
    <location>
        <begin position="1"/>
        <end position="18"/>
    </location>
</feature>
<dbReference type="InterPro" id="IPR041489">
    <property type="entry name" value="PDZ_6"/>
</dbReference>
<dbReference type="InterPro" id="IPR001478">
    <property type="entry name" value="PDZ"/>
</dbReference>
<dbReference type="SUPFAM" id="SSF50156">
    <property type="entry name" value="PDZ domain-like"/>
    <property type="match status" value="1"/>
</dbReference>
<keyword evidence="8" id="KW-1185">Reference proteome</keyword>
<dbReference type="InterPro" id="IPR036034">
    <property type="entry name" value="PDZ_sf"/>
</dbReference>
<name>A0A835Z050_9STRA</name>
<evidence type="ECO:0000256" key="4">
    <source>
        <dbReference type="ARBA" id="ARBA00022825"/>
    </source>
</evidence>
<feature type="domain" description="PDZ" evidence="6">
    <location>
        <begin position="180"/>
        <end position="267"/>
    </location>
</feature>
<dbReference type="CDD" id="cd07560">
    <property type="entry name" value="Peptidase_S41_CPP"/>
    <property type="match status" value="1"/>
</dbReference>